<keyword evidence="3 6" id="KW-0808">Transferase</keyword>
<keyword evidence="4" id="KW-0677">Repeat</keyword>
<evidence type="ECO:0000313" key="9">
    <source>
        <dbReference type="Proteomes" id="UP001164286"/>
    </source>
</evidence>
<evidence type="ECO:0000256" key="7">
    <source>
        <dbReference type="SAM" id="MobiDB-lite"/>
    </source>
</evidence>
<dbReference type="GO" id="GO:0097354">
    <property type="term" value="P:prenylation"/>
    <property type="evidence" value="ECO:0007669"/>
    <property type="project" value="UniProtKB-UniRule"/>
</dbReference>
<dbReference type="EC" id="2.5.1.60" evidence="6"/>
<comment type="catalytic activity">
    <reaction evidence="5 6">
        <text>geranylgeranyl diphosphate + L-cysteinyl-[protein] = S-geranylgeranyl-L-cysteinyl-[protein] + diphosphate</text>
        <dbReference type="Rhea" id="RHEA:21240"/>
        <dbReference type="Rhea" id="RHEA-COMP:10131"/>
        <dbReference type="Rhea" id="RHEA-COMP:11537"/>
        <dbReference type="ChEBI" id="CHEBI:29950"/>
        <dbReference type="ChEBI" id="CHEBI:33019"/>
        <dbReference type="ChEBI" id="CHEBI:57533"/>
        <dbReference type="ChEBI" id="CHEBI:86021"/>
        <dbReference type="EC" id="2.5.1.60"/>
    </reaction>
</comment>
<dbReference type="SUPFAM" id="SSF48439">
    <property type="entry name" value="Protein prenylyltransferase"/>
    <property type="match status" value="1"/>
</dbReference>
<evidence type="ECO:0000256" key="5">
    <source>
        <dbReference type="ARBA" id="ARBA00047658"/>
    </source>
</evidence>
<protein>
    <recommendedName>
        <fullName evidence="6">Geranylgeranyl transferase type-2 subunit alpha</fullName>
        <ecNumber evidence="6">2.5.1.60</ecNumber>
    </recommendedName>
    <alternativeName>
        <fullName evidence="6">Geranylgeranyl transferase type II subunit alpha</fullName>
    </alternativeName>
</protein>
<comment type="caution">
    <text evidence="8">The sequence shown here is derived from an EMBL/GenBank/DDBJ whole genome shotgun (WGS) entry which is preliminary data.</text>
</comment>
<reference evidence="8" key="1">
    <citation type="journal article" date="2022" name="G3 (Bethesda)">
        <title>High quality genome of the basidiomycete yeast Dioszegia hungarica PDD-24b-2 isolated from cloud water.</title>
        <authorList>
            <person name="Jarrige D."/>
            <person name="Haridas S."/>
            <person name="Bleykasten-Grosshans C."/>
            <person name="Joly M."/>
            <person name="Nadalig T."/>
            <person name="Sancelme M."/>
            <person name="Vuilleumier S."/>
            <person name="Grigoriev I.V."/>
            <person name="Amato P."/>
            <person name="Bringel F."/>
        </authorList>
    </citation>
    <scope>NUCLEOTIDE SEQUENCE</scope>
    <source>
        <strain evidence="8">PDD-24b-2</strain>
    </source>
</reference>
<dbReference type="Proteomes" id="UP001164286">
    <property type="component" value="Unassembled WGS sequence"/>
</dbReference>
<evidence type="ECO:0000256" key="2">
    <source>
        <dbReference type="ARBA" id="ARBA00022602"/>
    </source>
</evidence>
<dbReference type="GO" id="GO:0005968">
    <property type="term" value="C:Rab-protein geranylgeranyltransferase complex"/>
    <property type="evidence" value="ECO:0007669"/>
    <property type="project" value="TreeGrafter"/>
</dbReference>
<evidence type="ECO:0000256" key="6">
    <source>
        <dbReference type="RuleBase" id="RU367120"/>
    </source>
</evidence>
<dbReference type="RefSeq" id="XP_052944555.1">
    <property type="nucleotide sequence ID" value="XM_053088900.1"/>
</dbReference>
<dbReference type="AlphaFoldDB" id="A0AA38H6B7"/>
<comment type="function">
    <text evidence="6">Catalyzes the transfer of a geranyl-geranyl moiety from geranyl-geranyl pyrophosphate to cysteines occuring in specific C-terminal amino acid sequences.</text>
</comment>
<proteinExistence type="inferred from homology"/>
<keyword evidence="2 6" id="KW-0637">Prenyltransferase</keyword>
<dbReference type="PANTHER" id="PTHR11129">
    <property type="entry name" value="PROTEIN FARNESYLTRANSFERASE ALPHA SUBUNIT/RAB GERANYLGERANYL TRANSFERASE ALPHA SUBUNIT"/>
    <property type="match status" value="1"/>
</dbReference>
<feature type="region of interest" description="Disordered" evidence="7">
    <location>
        <begin position="168"/>
        <end position="187"/>
    </location>
</feature>
<evidence type="ECO:0000313" key="8">
    <source>
        <dbReference type="EMBL" id="KAI9634778.1"/>
    </source>
</evidence>
<organism evidence="8 9">
    <name type="scientific">Dioszegia hungarica</name>
    <dbReference type="NCBI Taxonomy" id="4972"/>
    <lineage>
        <taxon>Eukaryota</taxon>
        <taxon>Fungi</taxon>
        <taxon>Dikarya</taxon>
        <taxon>Basidiomycota</taxon>
        <taxon>Agaricomycotina</taxon>
        <taxon>Tremellomycetes</taxon>
        <taxon>Tremellales</taxon>
        <taxon>Bulleribasidiaceae</taxon>
        <taxon>Dioszegia</taxon>
    </lineage>
</organism>
<dbReference type="EMBL" id="JAKWFO010000006">
    <property type="protein sequence ID" value="KAI9634778.1"/>
    <property type="molecule type" value="Genomic_DNA"/>
</dbReference>
<evidence type="ECO:0000256" key="4">
    <source>
        <dbReference type="ARBA" id="ARBA00022737"/>
    </source>
</evidence>
<keyword evidence="9" id="KW-1185">Reference proteome</keyword>
<evidence type="ECO:0000256" key="3">
    <source>
        <dbReference type="ARBA" id="ARBA00022679"/>
    </source>
</evidence>
<accession>A0AA38H6B7</accession>
<gene>
    <name evidence="8" type="ORF">MKK02DRAFT_34306</name>
</gene>
<dbReference type="PANTHER" id="PTHR11129:SF2">
    <property type="entry name" value="GERANYLGERANYL TRANSFERASE TYPE-2 SUBUNIT ALPHA"/>
    <property type="match status" value="1"/>
</dbReference>
<evidence type="ECO:0000256" key="1">
    <source>
        <dbReference type="ARBA" id="ARBA00006734"/>
    </source>
</evidence>
<dbReference type="GeneID" id="77728105"/>
<sequence>MTPADALGALLGDDERASGSELDIFSVHNFEPGSVYRTKARMHGVKRTRVTPQAAEAKRLKDQAKIEAYVALQTEVMQRKQAKEYTPEALKRTSDLLDLNPEYYTVWNYRRHILLRGLFPSCAPAEIVNLLAADLRLTTAYLQIHPKVYWIWNHRMWCLENVPLGPGPDASDEPGSSAAATTGKEGREGWRNEFWKTELRMLEAMLDADPRNFHAWGYRRYVVRSLPASFTPKRTPQDELRYTQKKIEANFSNFSAWHLRTKLLGGLWEEMDPGEVKAAKDAEFELVTQALWTDPNDQSGWLYHRWLIGAAPPEDVLRREVKNIRELHETEPDSNWCMNALAHHCTLLSTMAASDEGEKLRLEARGLYERLEVVDADRKERYRDMAQRTLS</sequence>
<name>A0AA38H6B7_9TREE</name>
<comment type="similarity">
    <text evidence="1 6">Belongs to the protein prenyltransferase subunit alpha family.</text>
</comment>
<dbReference type="InterPro" id="IPR002088">
    <property type="entry name" value="Prenyl_trans_a"/>
</dbReference>
<dbReference type="PROSITE" id="PS51147">
    <property type="entry name" value="PFTA"/>
    <property type="match status" value="5"/>
</dbReference>
<dbReference type="GO" id="GO:0004663">
    <property type="term" value="F:Rab geranylgeranyltransferase activity"/>
    <property type="evidence" value="ECO:0007669"/>
    <property type="project" value="UniProtKB-UniRule"/>
</dbReference>
<dbReference type="Pfam" id="PF01239">
    <property type="entry name" value="PPTA"/>
    <property type="match status" value="5"/>
</dbReference>
<dbReference type="Gene3D" id="1.25.40.120">
    <property type="entry name" value="Protein prenylyltransferase"/>
    <property type="match status" value="1"/>
</dbReference>